<dbReference type="PROSITE" id="PS50018">
    <property type="entry name" value="RAS_GTPASE_ACTIV_2"/>
    <property type="match status" value="1"/>
</dbReference>
<sequence>MPVLWFKTVGSRKQSTASAEFERNEDCGVEKTSLTNVSADCKSKEEEMDTHGRRFLRFLKTGNIKKSKKQKMDLIADEVSPFEAIRNASEKHSQFAKYLALESSTNLSMTYLPSTVKMSLQWPEEEKSSNSEPEEREILPFQTNESVNTLTGDYEDDRHNNIVVRPPKYGQRIPSTTQSDNLSDMSTERISKLYTKSEKVYPPTPVVCKSAVALRHPRTPTLGRAALFVRASYTSIDKSAAASNMTLCKKNTERDTSILNDSQSNNFPNLSSVHSSYISRSSSINCELRDFSQNPQTSNSQPSVKNDSLSQRDILGHTSRISHYSTKIPASTSNRHSCHAYDTVPLDKLECLKLIPSVQMLNKPSETRSISSKTTTVKSPRCVSHEFKVVDGVPKSQSHSSGYNYKANGVDIYKTEKHTDNASTISSSIIKGLLPNNNQLSEKSSVLRFESSRSLEVSSPNYDSPSSSKSCNIVLNLRKPVKTPKATVQSIKREPNQKTTSSELPIHAKFQETCKSSTPITLRSSEDQVKNHCELNNQSTSLSKQKVKSKRKTYQSSCRQTTESTQQSYNGQHLNASISTGSLRKSAPAQSSKSKDELSTGGSSSVDIGWVGSITLRRHDKPELENEQHRDVSLRISIQEVKNLSAKGRYFCEICLDRILYARTTSKLSDGTVFWGEQFDLNNLPPISIMTINLFRQGSSFKDKRQRSKSQNQFIAYVTIPLNDQSKQCEVQQWFTMQPPQLGPNLNYLESLQGSQQHQLQEQNDANQSSLMNSVSGRSGRFRKHSTPATCFGYSSAFSGINNSQNSNNKPTYDEVKYTPIEQSKKKTSWTAGISTDINMNKNNKCSPKSSLITNNTPCHSPNSNSSTTNFILPENSLPQIRMKIHYEVVDILPIVCYDALKEFIKTKYLDLIKSLEVKLSAKQKEELASCLVNIFEKSSDLSVAELLTELLREDINNNGNGSMIFRANSTGSKAMECYIKLVGSDYLKYLLSSTIDQLLVIEDEFEVDPSRVGNTNDTSNSSNNRSPLHTILERNRAALLKYVAVIWRRIQTSQCKIPRELREVFIALAAAVEETHGVQSAAHLISSCLFLRFICPAIHGPVLFGLTSSIPEDNRIPRNLTLIAKVLQNLANLTLFEDKEPHMKSLNSFVEQEIPVMYKFLRSISTTDDSSYQSSPATNCHEFIELGYEFAKLTQLLNVHVNKISITPRIAELPSLLQDITDALNNHVLISWTHKRMCNCEKFTNNLQNSMACRCGMPRHHSFDVQNSISTAGSRRQSETITTNPPVTNVYEVNRKELPANMKTVQNQQIRYTTNNEDSNISSINGNNEGGRTSATKEEDSWSSSVTQKDYLPRKFSSADVKFKRINVNTPENSENMEELMSQYREQLRQLNECIEKVQPNSYHSVSNISRNLSQSTQSVHKTKYHPSEREMITYNPYTPTVNGSTIKNHLADDRIEKDFFKQNVNERGHHYHHTRKKITDSKSDNSTPISTGRMLGNTYRLHERSNNLMNVNSLLNNNNTNNNNTSEDDINGMLIPINTTSINTDQTSTSDSDYNYNDDDRITDCSTGNTSECKRKVTPKKNTARKISSKRQTHLSESPSLDQLAERLQELKKMLQLERQEIEEVVASKTEVIKQQEKSIEQLESELDQLRRECRPSKVKPPNGKRTSKSTSRTVSPSSSFSSECYTSNLSDLNQTCHGYYHHQHHQNMNTVTSNNFSNDNNCNDIHIDDSHHNNNNSVDAMSTTYHSNQGLNTIGCSEAASMENYRTQSFREKLPWHGQINNRETPVRCDSNLLYLSRGNEGASMSLGHLIEADRSIQMKRHISETKMLPH</sequence>
<feature type="region of interest" description="Disordered" evidence="2">
    <location>
        <begin position="1469"/>
        <end position="1494"/>
    </location>
</feature>
<dbReference type="Proteomes" id="UP000050795">
    <property type="component" value="Unassembled WGS sequence"/>
</dbReference>
<dbReference type="SMART" id="SM00239">
    <property type="entry name" value="C2"/>
    <property type="match status" value="1"/>
</dbReference>
<evidence type="ECO:0000259" key="3">
    <source>
        <dbReference type="PROSITE" id="PS50004"/>
    </source>
</evidence>
<feature type="compositionally biased region" description="Low complexity" evidence="2">
    <location>
        <begin position="1316"/>
        <end position="1332"/>
    </location>
</feature>
<feature type="region of interest" description="Disordered" evidence="2">
    <location>
        <begin position="290"/>
        <end position="309"/>
    </location>
</feature>
<dbReference type="WBParaSite" id="TREG1_47400.1">
    <property type="protein sequence ID" value="TREG1_47400.1"/>
    <property type="gene ID" value="TREG1_47400"/>
</dbReference>
<feature type="region of interest" description="Disordered" evidence="2">
    <location>
        <begin position="534"/>
        <end position="604"/>
    </location>
</feature>
<evidence type="ECO:0000313" key="6">
    <source>
        <dbReference type="WBParaSite" id="TREG1_47400.1"/>
    </source>
</evidence>
<dbReference type="InterPro" id="IPR008936">
    <property type="entry name" value="Rho_GTPase_activation_prot"/>
</dbReference>
<feature type="domain" description="C2" evidence="3">
    <location>
        <begin position="610"/>
        <end position="735"/>
    </location>
</feature>
<feature type="region of interest" description="Disordered" evidence="2">
    <location>
        <begin position="753"/>
        <end position="784"/>
    </location>
</feature>
<keyword evidence="1" id="KW-0343">GTPase activation</keyword>
<dbReference type="PANTHER" id="PTHR10194:SF60">
    <property type="entry name" value="RAS GTPASE-ACTIVATING PROTEIN RASKOL"/>
    <property type="match status" value="1"/>
</dbReference>
<dbReference type="InterPro" id="IPR035892">
    <property type="entry name" value="C2_domain_sf"/>
</dbReference>
<feature type="compositionally biased region" description="Polar residues" evidence="2">
    <location>
        <begin position="173"/>
        <end position="185"/>
    </location>
</feature>
<dbReference type="InterPro" id="IPR039360">
    <property type="entry name" value="Ras_GTPase"/>
</dbReference>
<feature type="region of interest" description="Disordered" evidence="2">
    <location>
        <begin position="1653"/>
        <end position="1683"/>
    </location>
</feature>
<dbReference type="InterPro" id="IPR001936">
    <property type="entry name" value="RasGAP_dom"/>
</dbReference>
<feature type="compositionally biased region" description="Polar residues" evidence="2">
    <location>
        <begin position="764"/>
        <end position="777"/>
    </location>
</feature>
<name>A0AA85JQX9_TRIRE</name>
<dbReference type="PANTHER" id="PTHR10194">
    <property type="entry name" value="RAS GTPASE-ACTIVATING PROTEINS"/>
    <property type="match status" value="1"/>
</dbReference>
<evidence type="ECO:0000313" key="5">
    <source>
        <dbReference type="Proteomes" id="UP000050795"/>
    </source>
</evidence>
<feature type="compositionally biased region" description="Low complexity" evidence="2">
    <location>
        <begin position="753"/>
        <end position="763"/>
    </location>
</feature>
<feature type="domain" description="Ras-GAP" evidence="4">
    <location>
        <begin position="924"/>
        <end position="1133"/>
    </location>
</feature>
<dbReference type="InterPro" id="IPR000008">
    <property type="entry name" value="C2_dom"/>
</dbReference>
<organism evidence="5 6">
    <name type="scientific">Trichobilharzia regenti</name>
    <name type="common">Nasal bird schistosome</name>
    <dbReference type="NCBI Taxonomy" id="157069"/>
    <lineage>
        <taxon>Eukaryota</taxon>
        <taxon>Metazoa</taxon>
        <taxon>Spiralia</taxon>
        <taxon>Lophotrochozoa</taxon>
        <taxon>Platyhelminthes</taxon>
        <taxon>Trematoda</taxon>
        <taxon>Digenea</taxon>
        <taxon>Strigeidida</taxon>
        <taxon>Schistosomatoidea</taxon>
        <taxon>Schistosomatidae</taxon>
        <taxon>Trichobilharzia</taxon>
    </lineage>
</organism>
<protein>
    <recommendedName>
        <fullName evidence="7">Ras-GAP domain-containing protein</fullName>
    </recommendedName>
</protein>
<evidence type="ECO:0000256" key="2">
    <source>
        <dbReference type="SAM" id="MobiDB-lite"/>
    </source>
</evidence>
<feature type="compositionally biased region" description="Polar residues" evidence="2">
    <location>
        <begin position="554"/>
        <end position="592"/>
    </location>
</feature>
<dbReference type="SUPFAM" id="SSF49562">
    <property type="entry name" value="C2 domain (Calcium/lipid-binding domain, CaLB)"/>
    <property type="match status" value="1"/>
</dbReference>
<dbReference type="GO" id="GO:0005096">
    <property type="term" value="F:GTPase activator activity"/>
    <property type="evidence" value="ECO:0007669"/>
    <property type="project" value="UniProtKB-KW"/>
</dbReference>
<keyword evidence="5" id="KW-1185">Reference proteome</keyword>
<reference evidence="5" key="1">
    <citation type="submission" date="2022-06" db="EMBL/GenBank/DDBJ databases">
        <authorList>
            <person name="Berger JAMES D."/>
            <person name="Berger JAMES D."/>
        </authorList>
    </citation>
    <scope>NUCLEOTIDE SEQUENCE [LARGE SCALE GENOMIC DNA]</scope>
</reference>
<feature type="region of interest" description="Disordered" evidence="2">
    <location>
        <begin position="165"/>
        <end position="185"/>
    </location>
</feature>
<evidence type="ECO:0008006" key="7">
    <source>
        <dbReference type="Google" id="ProtNLM"/>
    </source>
</evidence>
<feature type="compositionally biased region" description="Polar residues" evidence="2">
    <location>
        <begin position="534"/>
        <end position="544"/>
    </location>
</feature>
<evidence type="ECO:0000259" key="4">
    <source>
        <dbReference type="PROSITE" id="PS50018"/>
    </source>
</evidence>
<dbReference type="SUPFAM" id="SSF48350">
    <property type="entry name" value="GTPase activation domain, GAP"/>
    <property type="match status" value="1"/>
</dbReference>
<feature type="compositionally biased region" description="Low complexity" evidence="2">
    <location>
        <begin position="292"/>
        <end position="303"/>
    </location>
</feature>
<feature type="region of interest" description="Disordered" evidence="2">
    <location>
        <begin position="1312"/>
        <end position="1347"/>
    </location>
</feature>
<dbReference type="Gene3D" id="1.10.506.10">
    <property type="entry name" value="GTPase Activation - p120gap, domain 1"/>
    <property type="match status" value="1"/>
</dbReference>
<proteinExistence type="predicted"/>
<feature type="region of interest" description="Disordered" evidence="2">
    <location>
        <begin position="482"/>
        <end position="510"/>
    </location>
</feature>
<dbReference type="Gene3D" id="2.60.40.150">
    <property type="entry name" value="C2 domain"/>
    <property type="match status" value="1"/>
</dbReference>
<dbReference type="SMART" id="SM00323">
    <property type="entry name" value="RasGAP"/>
    <property type="match status" value="1"/>
</dbReference>
<accession>A0AA85JQX9</accession>
<dbReference type="Gene3D" id="1.10.506.20">
    <property type="match status" value="1"/>
</dbReference>
<dbReference type="Pfam" id="PF00616">
    <property type="entry name" value="RasGAP"/>
    <property type="match status" value="1"/>
</dbReference>
<reference evidence="6" key="2">
    <citation type="submission" date="2023-11" db="UniProtKB">
        <authorList>
            <consortium name="WormBaseParasite"/>
        </authorList>
    </citation>
    <scope>IDENTIFICATION</scope>
</reference>
<feature type="compositionally biased region" description="Low complexity" evidence="2">
    <location>
        <begin position="1671"/>
        <end position="1683"/>
    </location>
</feature>
<evidence type="ECO:0000256" key="1">
    <source>
        <dbReference type="ARBA" id="ARBA00022468"/>
    </source>
</evidence>
<dbReference type="PROSITE" id="PS50004">
    <property type="entry name" value="C2"/>
    <property type="match status" value="1"/>
</dbReference>